<dbReference type="SUPFAM" id="SSF140478">
    <property type="entry name" value="LemA-like"/>
    <property type="match status" value="1"/>
</dbReference>
<comment type="caution">
    <text evidence="1">The sequence shown here is derived from an EMBL/GenBank/DDBJ whole genome shotgun (WGS) entry which is preliminary data.</text>
</comment>
<sequence length="146" mass="15560">MNVLIIACLAAVILIAGWAYGTAQRLHTLHIRVDSTLAALEAALDRRAAVIAALEPAAAAAGARAESVPLVHGAMGKRWEAEAELAPWLKGEVCPQIASAQVRVDLARRFYNEAVADARALHLAWPVRVLRLAGTAPLPEFADKEV</sequence>
<dbReference type="OrthoDB" id="3214694at2"/>
<accession>A0A5C4U449</accession>
<evidence type="ECO:0008006" key="3">
    <source>
        <dbReference type="Google" id="ProtNLM"/>
    </source>
</evidence>
<proteinExistence type="predicted"/>
<evidence type="ECO:0000313" key="1">
    <source>
        <dbReference type="EMBL" id="TNL97740.1"/>
    </source>
</evidence>
<dbReference type="EMBL" id="VDHJ01000006">
    <property type="protein sequence ID" value="TNL97740.1"/>
    <property type="molecule type" value="Genomic_DNA"/>
</dbReference>
<dbReference type="Proteomes" id="UP000312032">
    <property type="component" value="Unassembled WGS sequence"/>
</dbReference>
<organism evidence="1 2">
    <name type="scientific">Corynebacterium tapiri</name>
    <dbReference type="NCBI Taxonomy" id="1448266"/>
    <lineage>
        <taxon>Bacteria</taxon>
        <taxon>Bacillati</taxon>
        <taxon>Actinomycetota</taxon>
        <taxon>Actinomycetes</taxon>
        <taxon>Mycobacteriales</taxon>
        <taxon>Corynebacteriaceae</taxon>
        <taxon>Corynebacterium</taxon>
    </lineage>
</organism>
<name>A0A5C4U449_9CORY</name>
<dbReference type="InterPro" id="IPR023353">
    <property type="entry name" value="LemA-like_dom_sf"/>
</dbReference>
<dbReference type="RefSeq" id="WP_139465455.1">
    <property type="nucleotide sequence ID" value="NZ_VDHJ01000006.1"/>
</dbReference>
<reference evidence="1 2" key="1">
    <citation type="submission" date="2019-06" db="EMBL/GenBank/DDBJ databases">
        <authorList>
            <person name="Li J."/>
        </authorList>
    </citation>
    <scope>NUCLEOTIDE SEQUENCE [LARGE SCALE GENOMIC DNA]</scope>
    <source>
        <strain evidence="1 2">LMG 28165</strain>
    </source>
</reference>
<evidence type="ECO:0000313" key="2">
    <source>
        <dbReference type="Proteomes" id="UP000312032"/>
    </source>
</evidence>
<keyword evidence="2" id="KW-1185">Reference proteome</keyword>
<gene>
    <name evidence="1" type="ORF">FHE74_05230</name>
</gene>
<protein>
    <recommendedName>
        <fullName evidence="3">LemA family protein</fullName>
    </recommendedName>
</protein>
<dbReference type="AlphaFoldDB" id="A0A5C4U449"/>